<dbReference type="RefSeq" id="XP_062656353.1">
    <property type="nucleotide sequence ID" value="XM_062807629.1"/>
</dbReference>
<dbReference type="CDD" id="cd21175">
    <property type="entry name" value="LPMO_AA9"/>
    <property type="match status" value="1"/>
</dbReference>
<dbReference type="InterPro" id="IPR005103">
    <property type="entry name" value="AA9_LPMO"/>
</dbReference>
<dbReference type="EC" id="1.14.99.56" evidence="15"/>
<evidence type="ECO:0000256" key="11">
    <source>
        <dbReference type="ARBA" id="ARBA00023277"/>
    </source>
</evidence>
<keyword evidence="10" id="KW-1015">Disulfide bond</keyword>
<dbReference type="Proteomes" id="UP001278766">
    <property type="component" value="Unassembled WGS sequence"/>
</dbReference>
<keyword evidence="3" id="KW-0964">Secreted</keyword>
<organism evidence="18 19">
    <name type="scientific">Chaetomium fimeti</name>
    <dbReference type="NCBI Taxonomy" id="1854472"/>
    <lineage>
        <taxon>Eukaryota</taxon>
        <taxon>Fungi</taxon>
        <taxon>Dikarya</taxon>
        <taxon>Ascomycota</taxon>
        <taxon>Pezizomycotina</taxon>
        <taxon>Sordariomycetes</taxon>
        <taxon>Sordariomycetidae</taxon>
        <taxon>Sordariales</taxon>
        <taxon>Chaetomiaceae</taxon>
        <taxon>Chaetomium</taxon>
    </lineage>
</organism>
<evidence type="ECO:0000256" key="8">
    <source>
        <dbReference type="ARBA" id="ARBA00023008"/>
    </source>
</evidence>
<dbReference type="PANTHER" id="PTHR33353">
    <property type="entry name" value="PUTATIVE (AFU_ORTHOLOGUE AFUA_1G12560)-RELATED"/>
    <property type="match status" value="1"/>
</dbReference>
<dbReference type="PANTHER" id="PTHR33353:SF10">
    <property type="entry name" value="ENDO-BETA-1,4-GLUCANASE D"/>
    <property type="match status" value="1"/>
</dbReference>
<keyword evidence="4" id="KW-0479">Metal-binding</keyword>
<keyword evidence="9" id="KW-0503">Monooxygenase</keyword>
<dbReference type="GO" id="GO:0005576">
    <property type="term" value="C:extracellular region"/>
    <property type="evidence" value="ECO:0007669"/>
    <property type="project" value="UniProtKB-SubCell"/>
</dbReference>
<keyword evidence="7" id="KW-0560">Oxidoreductase</keyword>
<evidence type="ECO:0000313" key="19">
    <source>
        <dbReference type="Proteomes" id="UP001278766"/>
    </source>
</evidence>
<comment type="cofactor">
    <cofactor evidence="1">
        <name>Cu(2+)</name>
        <dbReference type="ChEBI" id="CHEBI:29036"/>
    </cofactor>
</comment>
<keyword evidence="19" id="KW-1185">Reference proteome</keyword>
<keyword evidence="18" id="KW-0378">Hydrolase</keyword>
<keyword evidence="5 16" id="KW-0732">Signal</keyword>
<dbReference type="GeneID" id="87844577"/>
<dbReference type="Gene3D" id="2.70.50.70">
    <property type="match status" value="1"/>
</dbReference>
<proteinExistence type="inferred from homology"/>
<evidence type="ECO:0000256" key="7">
    <source>
        <dbReference type="ARBA" id="ARBA00023002"/>
    </source>
</evidence>
<evidence type="ECO:0000313" key="18">
    <source>
        <dbReference type="EMBL" id="KAK3292839.1"/>
    </source>
</evidence>
<dbReference type="EMBL" id="JAUEPN010000006">
    <property type="protein sequence ID" value="KAK3292839.1"/>
    <property type="molecule type" value="Genomic_DNA"/>
</dbReference>
<evidence type="ECO:0000256" key="5">
    <source>
        <dbReference type="ARBA" id="ARBA00022729"/>
    </source>
</evidence>
<evidence type="ECO:0000259" key="17">
    <source>
        <dbReference type="Pfam" id="PF03443"/>
    </source>
</evidence>
<dbReference type="GO" id="GO:0030245">
    <property type="term" value="P:cellulose catabolic process"/>
    <property type="evidence" value="ECO:0007669"/>
    <property type="project" value="UniProtKB-KW"/>
</dbReference>
<comment type="subcellular location">
    <subcellularLocation>
        <location evidence="2">Secreted</location>
    </subcellularLocation>
</comment>
<dbReference type="InterPro" id="IPR049892">
    <property type="entry name" value="AA9"/>
</dbReference>
<comment type="catalytic activity">
    <reaction evidence="14">
        <text>[(1-&gt;4)-beta-D-glucosyl]n+m + reduced acceptor + O2 = 4-dehydro-beta-D-glucosyl-[(1-&gt;4)-beta-D-glucosyl]n-1 + [(1-&gt;4)-beta-D-glucosyl]m + acceptor + H2O.</text>
        <dbReference type="EC" id="1.14.99.56"/>
    </reaction>
</comment>
<reference evidence="18" key="2">
    <citation type="submission" date="2023-06" db="EMBL/GenBank/DDBJ databases">
        <authorList>
            <consortium name="Lawrence Berkeley National Laboratory"/>
            <person name="Haridas S."/>
            <person name="Hensen N."/>
            <person name="Bonometti L."/>
            <person name="Westerberg I."/>
            <person name="Brannstrom I.O."/>
            <person name="Guillou S."/>
            <person name="Cros-Aarteil S."/>
            <person name="Calhoun S."/>
            <person name="Kuo A."/>
            <person name="Mondo S."/>
            <person name="Pangilinan J."/>
            <person name="Riley R."/>
            <person name="Labutti K."/>
            <person name="Andreopoulos B."/>
            <person name="Lipzen A."/>
            <person name="Chen C."/>
            <person name="Yanf M."/>
            <person name="Daum C."/>
            <person name="Ng V."/>
            <person name="Clum A."/>
            <person name="Steindorff A."/>
            <person name="Ohm R."/>
            <person name="Martin F."/>
            <person name="Silar P."/>
            <person name="Natvig D."/>
            <person name="Lalanne C."/>
            <person name="Gautier V."/>
            <person name="Ament-Velasquez S.L."/>
            <person name="Kruys A."/>
            <person name="Hutchinson M.I."/>
            <person name="Powell A.J."/>
            <person name="Barry K."/>
            <person name="Miller A.N."/>
            <person name="Grigoriev I.V."/>
            <person name="Debuchy R."/>
            <person name="Gladieux P."/>
            <person name="Thoren M.H."/>
            <person name="Johannesson H."/>
        </authorList>
    </citation>
    <scope>NUCLEOTIDE SEQUENCE</scope>
    <source>
        <strain evidence="18">CBS 168.71</strain>
    </source>
</reference>
<accession>A0AAE0HA90</accession>
<keyword evidence="11" id="KW-0119">Carbohydrate metabolism</keyword>
<keyword evidence="12" id="KW-0624">Polysaccharide degradation</keyword>
<evidence type="ECO:0000256" key="6">
    <source>
        <dbReference type="ARBA" id="ARBA00023001"/>
    </source>
</evidence>
<feature type="signal peptide" evidence="16">
    <location>
        <begin position="1"/>
        <end position="17"/>
    </location>
</feature>
<evidence type="ECO:0000256" key="16">
    <source>
        <dbReference type="SAM" id="SignalP"/>
    </source>
</evidence>
<keyword evidence="6" id="KW-0136">Cellulose degradation</keyword>
<feature type="domain" description="Auxiliary Activity family 9 catalytic" evidence="17">
    <location>
        <begin position="25"/>
        <end position="217"/>
    </location>
</feature>
<evidence type="ECO:0000256" key="1">
    <source>
        <dbReference type="ARBA" id="ARBA00001973"/>
    </source>
</evidence>
<dbReference type="Pfam" id="PF03443">
    <property type="entry name" value="AA9"/>
    <property type="match status" value="1"/>
</dbReference>
<evidence type="ECO:0000256" key="9">
    <source>
        <dbReference type="ARBA" id="ARBA00023033"/>
    </source>
</evidence>
<keyword evidence="8" id="KW-0186">Copper</keyword>
<comment type="caution">
    <text evidence="18">The sequence shown here is derived from an EMBL/GenBank/DDBJ whole genome shotgun (WGS) entry which is preliminary data.</text>
</comment>
<gene>
    <name evidence="18" type="ORF">B0H64DRAFT_464466</name>
</gene>
<evidence type="ECO:0000256" key="15">
    <source>
        <dbReference type="ARBA" id="ARBA00047174"/>
    </source>
</evidence>
<sequence length="227" mass="23763">MKLSVAIAVLASALAEAHYTFPSVDDSADWQYVRTTTNFQSNGPVTDVTSDQIRCYERDPGTGAPETYAVTAGKSINYNAKASISHPGPMAFYIAKVPEGETAATWDGSGQVWSKIYQEMPELGGSMTWPTSGAASVPVTIPSCLSDGEYLLRAEHIALHSAGSAGGAQFYISCAQLSVTGGSGSWSPKSQVAFPGAYSATDPGILINIYYPVPTSYTPAGPAVESC</sequence>
<dbReference type="GO" id="GO:0004497">
    <property type="term" value="F:monooxygenase activity"/>
    <property type="evidence" value="ECO:0007669"/>
    <property type="project" value="UniProtKB-KW"/>
</dbReference>
<dbReference type="GO" id="GO:0016787">
    <property type="term" value="F:hydrolase activity"/>
    <property type="evidence" value="ECO:0007669"/>
    <property type="project" value="UniProtKB-KW"/>
</dbReference>
<dbReference type="GO" id="GO:0046872">
    <property type="term" value="F:metal ion binding"/>
    <property type="evidence" value="ECO:0007669"/>
    <property type="project" value="UniProtKB-KW"/>
</dbReference>
<evidence type="ECO:0000256" key="2">
    <source>
        <dbReference type="ARBA" id="ARBA00004613"/>
    </source>
</evidence>
<evidence type="ECO:0000256" key="4">
    <source>
        <dbReference type="ARBA" id="ARBA00022723"/>
    </source>
</evidence>
<dbReference type="AlphaFoldDB" id="A0AAE0HA90"/>
<evidence type="ECO:0000256" key="14">
    <source>
        <dbReference type="ARBA" id="ARBA00045077"/>
    </source>
</evidence>
<comment type="similarity">
    <text evidence="13">Belongs to the polysaccharide monooxygenase AA9 family.</text>
</comment>
<reference evidence="18" key="1">
    <citation type="journal article" date="2023" name="Mol. Phylogenet. Evol.">
        <title>Genome-scale phylogeny and comparative genomics of the fungal order Sordariales.</title>
        <authorList>
            <person name="Hensen N."/>
            <person name="Bonometti L."/>
            <person name="Westerberg I."/>
            <person name="Brannstrom I.O."/>
            <person name="Guillou S."/>
            <person name="Cros-Aarteil S."/>
            <person name="Calhoun S."/>
            <person name="Haridas S."/>
            <person name="Kuo A."/>
            <person name="Mondo S."/>
            <person name="Pangilinan J."/>
            <person name="Riley R."/>
            <person name="LaButti K."/>
            <person name="Andreopoulos B."/>
            <person name="Lipzen A."/>
            <person name="Chen C."/>
            <person name="Yan M."/>
            <person name="Daum C."/>
            <person name="Ng V."/>
            <person name="Clum A."/>
            <person name="Steindorff A."/>
            <person name="Ohm R.A."/>
            <person name="Martin F."/>
            <person name="Silar P."/>
            <person name="Natvig D.O."/>
            <person name="Lalanne C."/>
            <person name="Gautier V."/>
            <person name="Ament-Velasquez S.L."/>
            <person name="Kruys A."/>
            <person name="Hutchinson M.I."/>
            <person name="Powell A.J."/>
            <person name="Barry K."/>
            <person name="Miller A.N."/>
            <person name="Grigoriev I.V."/>
            <person name="Debuchy R."/>
            <person name="Gladieux P."/>
            <person name="Hiltunen Thoren M."/>
            <person name="Johannesson H."/>
        </authorList>
    </citation>
    <scope>NUCLEOTIDE SEQUENCE</scope>
    <source>
        <strain evidence="18">CBS 168.71</strain>
    </source>
</reference>
<name>A0AAE0HA90_9PEZI</name>
<evidence type="ECO:0000256" key="12">
    <source>
        <dbReference type="ARBA" id="ARBA00023326"/>
    </source>
</evidence>
<protein>
    <recommendedName>
        <fullName evidence="15">lytic cellulose monooxygenase (C4-dehydrogenating)</fullName>
        <ecNumber evidence="15">1.14.99.56</ecNumber>
    </recommendedName>
</protein>
<evidence type="ECO:0000256" key="13">
    <source>
        <dbReference type="ARBA" id="ARBA00044502"/>
    </source>
</evidence>
<evidence type="ECO:0000256" key="3">
    <source>
        <dbReference type="ARBA" id="ARBA00022525"/>
    </source>
</evidence>
<feature type="chain" id="PRO_5041908955" description="lytic cellulose monooxygenase (C4-dehydrogenating)" evidence="16">
    <location>
        <begin position="18"/>
        <end position="227"/>
    </location>
</feature>
<evidence type="ECO:0000256" key="10">
    <source>
        <dbReference type="ARBA" id="ARBA00023157"/>
    </source>
</evidence>